<dbReference type="HOGENOM" id="CLU_1719149_0_0_9"/>
<accession>R0AX46</accession>
<dbReference type="PATRIC" id="fig|997897.5.peg.3197"/>
<protein>
    <submittedName>
        <fullName evidence="1">Uncharacterized protein</fullName>
    </submittedName>
</protein>
<evidence type="ECO:0000313" key="1">
    <source>
        <dbReference type="EMBL" id="ENZ37339.1"/>
    </source>
</evidence>
<comment type="caution">
    <text evidence="1">The sequence shown here is derived from an EMBL/GenBank/DDBJ whole genome shotgun (WGS) entry which is preliminary data.</text>
</comment>
<organism evidence="1 2">
    <name type="scientific">Enterocloster bolteae 90B8</name>
    <dbReference type="NCBI Taxonomy" id="997897"/>
    <lineage>
        <taxon>Bacteria</taxon>
        <taxon>Bacillati</taxon>
        <taxon>Bacillota</taxon>
        <taxon>Clostridia</taxon>
        <taxon>Lachnospirales</taxon>
        <taxon>Lachnospiraceae</taxon>
        <taxon>Enterocloster</taxon>
    </lineage>
</organism>
<dbReference type="AlphaFoldDB" id="R0AX46"/>
<evidence type="ECO:0000313" key="2">
    <source>
        <dbReference type="Proteomes" id="UP000013041"/>
    </source>
</evidence>
<reference evidence="1 2" key="1">
    <citation type="submission" date="2013-01" db="EMBL/GenBank/DDBJ databases">
        <title>The Genome Sequence of Clostridium bolteae 90B8.</title>
        <authorList>
            <consortium name="The Broad Institute Genome Sequencing Platform"/>
            <person name="Earl A."/>
            <person name="Ward D."/>
            <person name="Feldgarden M."/>
            <person name="Gevers D."/>
            <person name="Courvalin P."/>
            <person name="Lambert T."/>
            <person name="Walker B."/>
            <person name="Young S.K."/>
            <person name="Zeng Q."/>
            <person name="Gargeya S."/>
            <person name="Fitzgerald M."/>
            <person name="Haas B."/>
            <person name="Abouelleil A."/>
            <person name="Alvarado L."/>
            <person name="Arachchi H.M."/>
            <person name="Berlin A.M."/>
            <person name="Chapman S.B."/>
            <person name="Dewar J."/>
            <person name="Goldberg J."/>
            <person name="Griggs A."/>
            <person name="Gujja S."/>
            <person name="Hansen M."/>
            <person name="Howarth C."/>
            <person name="Imamovic A."/>
            <person name="Larimer J."/>
            <person name="McCowan C."/>
            <person name="Murphy C."/>
            <person name="Neiman D."/>
            <person name="Pearson M."/>
            <person name="Priest M."/>
            <person name="Roberts A."/>
            <person name="Saif S."/>
            <person name="Shea T."/>
            <person name="Sisk P."/>
            <person name="Sykes S."/>
            <person name="Wortman J."/>
            <person name="Nusbaum C."/>
            <person name="Birren B."/>
        </authorList>
    </citation>
    <scope>NUCLEOTIDE SEQUENCE [LARGE SCALE GENOMIC DNA]</scope>
    <source>
        <strain evidence="1 2">90B8</strain>
    </source>
</reference>
<dbReference type="EMBL" id="AGYG01000021">
    <property type="protein sequence ID" value="ENZ37339.1"/>
    <property type="molecule type" value="Genomic_DNA"/>
</dbReference>
<gene>
    <name evidence="1" type="ORF">HMPREF1097_03025</name>
</gene>
<sequence>MYRCRMKIAIFSKDTMLSELVRSLEPLEHFTHEITVAPEANQEIMRESRLLIWNLDDSVPPSKLRSQCAAEASLIFCGSRQCIGALPSEEFGAADEFWETPLVRDYIKVRLKRMMEQIKLGYDYYMTRTYLDTAIDSIPDMLWFKTLDGIHV</sequence>
<name>R0AX46_9FIRM</name>
<dbReference type="Proteomes" id="UP000013041">
    <property type="component" value="Unassembled WGS sequence"/>
</dbReference>
<dbReference type="RefSeq" id="WP_002572620.1">
    <property type="nucleotide sequence ID" value="NZ_KB851154.1"/>
</dbReference>
<proteinExistence type="predicted"/>